<dbReference type="PANTHER" id="PTHR32552">
    <property type="entry name" value="FERRICHROME IRON RECEPTOR-RELATED"/>
    <property type="match status" value="1"/>
</dbReference>
<keyword evidence="13 14" id="KW-0998">Cell outer membrane</keyword>
<reference evidence="20" key="1">
    <citation type="journal article" date="2014" name="Int. J. Syst. Evol. Microbiol.">
        <title>Complete genome sequence of Corynebacterium casei LMG S-19264T (=DSM 44701T), isolated from a smear-ripened cheese.</title>
        <authorList>
            <consortium name="US DOE Joint Genome Institute (JGI-PGF)"/>
            <person name="Walter F."/>
            <person name="Albersmeier A."/>
            <person name="Kalinowski J."/>
            <person name="Ruckert C."/>
        </authorList>
    </citation>
    <scope>NUCLEOTIDE SEQUENCE</scope>
    <source>
        <strain evidence="20">CGMCC 1.3617</strain>
    </source>
</reference>
<comment type="similarity">
    <text evidence="2 14 15">Belongs to the TonB-dependent receptor family.</text>
</comment>
<feature type="signal peptide" evidence="17">
    <location>
        <begin position="1"/>
        <end position="21"/>
    </location>
</feature>
<dbReference type="InterPro" id="IPR000531">
    <property type="entry name" value="Beta-barrel_TonB"/>
</dbReference>
<evidence type="ECO:0000256" key="7">
    <source>
        <dbReference type="ARBA" id="ARBA00022729"/>
    </source>
</evidence>
<dbReference type="Gene3D" id="2.40.170.20">
    <property type="entry name" value="TonB-dependent receptor, beta-barrel domain"/>
    <property type="match status" value="1"/>
</dbReference>
<dbReference type="FunFam" id="2.170.130.10:FF:000001">
    <property type="entry name" value="Catecholate siderophore TonB-dependent receptor"/>
    <property type="match status" value="1"/>
</dbReference>
<dbReference type="InterPro" id="IPR010105">
    <property type="entry name" value="TonB_sidphr_rcpt"/>
</dbReference>
<keyword evidence="11 14" id="KW-0472">Membrane</keyword>
<evidence type="ECO:0000256" key="15">
    <source>
        <dbReference type="RuleBase" id="RU003357"/>
    </source>
</evidence>
<gene>
    <name evidence="20" type="ORF">GCM10011320_51820</name>
</gene>
<dbReference type="Pfam" id="PF00593">
    <property type="entry name" value="TonB_dep_Rec_b-barrel"/>
    <property type="match status" value="1"/>
</dbReference>
<evidence type="ECO:0000256" key="10">
    <source>
        <dbReference type="ARBA" id="ARBA00023077"/>
    </source>
</evidence>
<keyword evidence="6 14" id="KW-0812">Transmembrane</keyword>
<keyword evidence="3 14" id="KW-0813">Transport</keyword>
<keyword evidence="4 14" id="KW-1134">Transmembrane beta strand</keyword>
<proteinExistence type="inferred from homology"/>
<dbReference type="AlphaFoldDB" id="A0A917L1B8"/>
<name>A0A917L1B8_9PROT</name>
<evidence type="ECO:0000256" key="17">
    <source>
        <dbReference type="SAM" id="SignalP"/>
    </source>
</evidence>
<dbReference type="PANTHER" id="PTHR32552:SF68">
    <property type="entry name" value="FERRICHROME OUTER MEMBRANE TRANSPORTER_PHAGE RECEPTOR"/>
    <property type="match status" value="1"/>
</dbReference>
<dbReference type="Pfam" id="PF07715">
    <property type="entry name" value="Plug"/>
    <property type="match status" value="1"/>
</dbReference>
<evidence type="ECO:0000313" key="20">
    <source>
        <dbReference type="EMBL" id="GGJ37862.1"/>
    </source>
</evidence>
<accession>A0A917L1B8</accession>
<dbReference type="InterPro" id="IPR012910">
    <property type="entry name" value="Plug_dom"/>
</dbReference>
<protein>
    <submittedName>
        <fullName evidence="20">TonB-dependent receptor</fullName>
    </submittedName>
</protein>
<feature type="domain" description="TonB-dependent receptor-like beta-barrel" evidence="18">
    <location>
        <begin position="251"/>
        <end position="671"/>
    </location>
</feature>
<keyword evidence="21" id="KW-1185">Reference proteome</keyword>
<keyword evidence="10 15" id="KW-0798">TonB box</keyword>
<evidence type="ECO:0000256" key="3">
    <source>
        <dbReference type="ARBA" id="ARBA00022448"/>
    </source>
</evidence>
<evidence type="ECO:0000256" key="5">
    <source>
        <dbReference type="ARBA" id="ARBA00022496"/>
    </source>
</evidence>
<evidence type="ECO:0000256" key="11">
    <source>
        <dbReference type="ARBA" id="ARBA00023136"/>
    </source>
</evidence>
<dbReference type="InterPro" id="IPR037066">
    <property type="entry name" value="Plug_dom_sf"/>
</dbReference>
<evidence type="ECO:0000256" key="1">
    <source>
        <dbReference type="ARBA" id="ARBA00004571"/>
    </source>
</evidence>
<dbReference type="GO" id="GO:0009279">
    <property type="term" value="C:cell outer membrane"/>
    <property type="evidence" value="ECO:0007669"/>
    <property type="project" value="UniProtKB-SubCell"/>
</dbReference>
<feature type="chain" id="PRO_5036880224" evidence="17">
    <location>
        <begin position="22"/>
        <end position="707"/>
    </location>
</feature>
<organism evidence="20 21">
    <name type="scientific">Neoroseomonas lacus</name>
    <dbReference type="NCBI Taxonomy" id="287609"/>
    <lineage>
        <taxon>Bacteria</taxon>
        <taxon>Pseudomonadati</taxon>
        <taxon>Pseudomonadota</taxon>
        <taxon>Alphaproteobacteria</taxon>
        <taxon>Acetobacterales</taxon>
        <taxon>Acetobacteraceae</taxon>
        <taxon>Neoroseomonas</taxon>
    </lineage>
</organism>
<dbReference type="NCBIfam" id="TIGR01783">
    <property type="entry name" value="TonB-siderophor"/>
    <property type="match status" value="1"/>
</dbReference>
<evidence type="ECO:0000256" key="2">
    <source>
        <dbReference type="ARBA" id="ARBA00009810"/>
    </source>
</evidence>
<reference evidence="20" key="2">
    <citation type="submission" date="2020-09" db="EMBL/GenBank/DDBJ databases">
        <authorList>
            <person name="Sun Q."/>
            <person name="Zhou Y."/>
        </authorList>
    </citation>
    <scope>NUCLEOTIDE SEQUENCE</scope>
    <source>
        <strain evidence="20">CGMCC 1.3617</strain>
    </source>
</reference>
<evidence type="ECO:0000256" key="14">
    <source>
        <dbReference type="PROSITE-ProRule" id="PRU01360"/>
    </source>
</evidence>
<dbReference type="CDD" id="cd01347">
    <property type="entry name" value="ligand_gated_channel"/>
    <property type="match status" value="1"/>
</dbReference>
<evidence type="ECO:0000256" key="13">
    <source>
        <dbReference type="ARBA" id="ARBA00023237"/>
    </source>
</evidence>
<keyword evidence="7 17" id="KW-0732">Signal</keyword>
<keyword evidence="9" id="KW-0406">Ion transport</keyword>
<dbReference type="Gene3D" id="2.170.130.10">
    <property type="entry name" value="TonB-dependent receptor, plug domain"/>
    <property type="match status" value="1"/>
</dbReference>
<dbReference type="FunFam" id="2.40.170.20:FF:000005">
    <property type="entry name" value="TonB-dependent siderophore receptor"/>
    <property type="match status" value="1"/>
</dbReference>
<dbReference type="GO" id="GO:0038023">
    <property type="term" value="F:signaling receptor activity"/>
    <property type="evidence" value="ECO:0007669"/>
    <property type="project" value="InterPro"/>
</dbReference>
<dbReference type="PROSITE" id="PS52016">
    <property type="entry name" value="TONB_DEPENDENT_REC_3"/>
    <property type="match status" value="1"/>
</dbReference>
<keyword evidence="5" id="KW-0410">Iron transport</keyword>
<dbReference type="GO" id="GO:0015344">
    <property type="term" value="F:siderophore uptake transmembrane transporter activity"/>
    <property type="evidence" value="ECO:0007669"/>
    <property type="project" value="TreeGrafter"/>
</dbReference>
<dbReference type="InterPro" id="IPR036942">
    <property type="entry name" value="Beta-barrel_TonB_sf"/>
</dbReference>
<evidence type="ECO:0000256" key="16">
    <source>
        <dbReference type="SAM" id="MobiDB-lite"/>
    </source>
</evidence>
<feature type="domain" description="TonB-dependent receptor plug" evidence="19">
    <location>
        <begin position="65"/>
        <end position="165"/>
    </location>
</feature>
<evidence type="ECO:0000313" key="21">
    <source>
        <dbReference type="Proteomes" id="UP000661507"/>
    </source>
</evidence>
<evidence type="ECO:0000256" key="8">
    <source>
        <dbReference type="ARBA" id="ARBA00023004"/>
    </source>
</evidence>
<evidence type="ECO:0000256" key="6">
    <source>
        <dbReference type="ARBA" id="ARBA00022692"/>
    </source>
</evidence>
<dbReference type="SUPFAM" id="SSF56935">
    <property type="entry name" value="Porins"/>
    <property type="match status" value="1"/>
</dbReference>
<dbReference type="Proteomes" id="UP000661507">
    <property type="component" value="Unassembled WGS sequence"/>
</dbReference>
<evidence type="ECO:0000256" key="9">
    <source>
        <dbReference type="ARBA" id="ARBA00023065"/>
    </source>
</evidence>
<sequence>MRCRRWVPVAALMSISTAAGAQTADDPASVSLPEVRIESESARGPAQGMVATRSATATRTDTPIVDTPQSISVITRERMDVMNSWNLSSALRYTPGVNFEQYGDDARGEYFQIRGFQGDIFLDGMRLPAFNGFNSARLEPWGMERIEVLRGSASALYGQTNIGGIVNATSRIPQPGMSNVLATQVGSYNRMQVMGDVGGSLTDDDSLMWRFTGLWRDSDTSIDDVTNDRIYAAPSFRWRPNEMVDLTVLGSYLHDEAGSSAQFLPRAGTIDYSPYGRIPISRNTGEPNYDRFTRDQFTAGYLLSVRPAENWLIRSSFRYMYYHIDYRSIYPYTQTGNTAGRIAYRGEPITSAATLDNNIEYRAMTGPIEHTLLGGVDYRWQLMQNRAGSAVGPSINLFNPVYGAYVPLPAITTSTNQTQQQLGTYVQDQMRWDRVYFTLTGRYDWSWQDTRNTFTEAVTSLNDSAFTGRVGLLYSFESGVSPYISYSTSFLPTAGTDFYGANFEPTTGTQWEVGVKYQPPGSRSFASVALFDLTQQNVLTTDPQHTNYSTQTGEVRNQGVEVEANVALTDDWRVIAAYTYQEPEVTSSNTGTQGNRPVVTPNHQISAWTDYTFHFAEGIALMIGGGVRYQGNTLANNVDGAIAVTPSYTLYDAMASVTWQNWRLAVNGTNIGNTRYLDSCSGAVGSATGSCGYGAGRTVYATLAYTW</sequence>
<keyword evidence="12 20" id="KW-0675">Receptor</keyword>
<dbReference type="EMBL" id="BMKW01000015">
    <property type="protein sequence ID" value="GGJ37862.1"/>
    <property type="molecule type" value="Genomic_DNA"/>
</dbReference>
<keyword evidence="8" id="KW-0408">Iron</keyword>
<comment type="subcellular location">
    <subcellularLocation>
        <location evidence="1 14">Cell outer membrane</location>
        <topology evidence="1 14">Multi-pass membrane protein</topology>
    </subcellularLocation>
</comment>
<dbReference type="InterPro" id="IPR039426">
    <property type="entry name" value="TonB-dep_rcpt-like"/>
</dbReference>
<evidence type="ECO:0000256" key="4">
    <source>
        <dbReference type="ARBA" id="ARBA00022452"/>
    </source>
</evidence>
<feature type="region of interest" description="Disordered" evidence="16">
    <location>
        <begin position="38"/>
        <end position="57"/>
    </location>
</feature>
<evidence type="ECO:0000259" key="18">
    <source>
        <dbReference type="Pfam" id="PF00593"/>
    </source>
</evidence>
<evidence type="ECO:0000259" key="19">
    <source>
        <dbReference type="Pfam" id="PF07715"/>
    </source>
</evidence>
<comment type="caution">
    <text evidence="20">The sequence shown here is derived from an EMBL/GenBank/DDBJ whole genome shotgun (WGS) entry which is preliminary data.</text>
</comment>
<evidence type="ECO:0000256" key="12">
    <source>
        <dbReference type="ARBA" id="ARBA00023170"/>
    </source>
</evidence>
<dbReference type="GO" id="GO:0015891">
    <property type="term" value="P:siderophore transport"/>
    <property type="evidence" value="ECO:0007669"/>
    <property type="project" value="InterPro"/>
</dbReference>